<dbReference type="Pfam" id="PF02050">
    <property type="entry name" value="FliJ"/>
    <property type="match status" value="1"/>
</dbReference>
<evidence type="ECO:0000256" key="6">
    <source>
        <dbReference type="ARBA" id="ARBA00022927"/>
    </source>
</evidence>
<dbReference type="InterPro" id="IPR053716">
    <property type="entry name" value="Flag_assembly_chemotaxis_eff"/>
</dbReference>
<accession>A0A382BRW3</accession>
<gene>
    <name evidence="9" type="ORF">METZ01_LOCUS168667</name>
</gene>
<keyword evidence="3" id="KW-1003">Cell membrane</keyword>
<evidence type="ECO:0000256" key="5">
    <source>
        <dbReference type="ARBA" id="ARBA00022795"/>
    </source>
</evidence>
<dbReference type="GO" id="GO:0071973">
    <property type="term" value="P:bacterial-type flagellum-dependent cell motility"/>
    <property type="evidence" value="ECO:0007669"/>
    <property type="project" value="InterPro"/>
</dbReference>
<keyword evidence="6" id="KW-0653">Protein transport</keyword>
<name>A0A382BRW3_9ZZZZ</name>
<comment type="subcellular location">
    <subcellularLocation>
        <location evidence="1">Cell membrane</location>
        <topology evidence="1">Peripheral membrane protein</topology>
        <orientation evidence="1">Cytoplasmic side</orientation>
    </subcellularLocation>
</comment>
<evidence type="ECO:0000256" key="1">
    <source>
        <dbReference type="ARBA" id="ARBA00004413"/>
    </source>
</evidence>
<evidence type="ECO:0000256" key="8">
    <source>
        <dbReference type="ARBA" id="ARBA00023225"/>
    </source>
</evidence>
<reference evidence="9" key="1">
    <citation type="submission" date="2018-05" db="EMBL/GenBank/DDBJ databases">
        <authorList>
            <person name="Lanie J.A."/>
            <person name="Ng W.-L."/>
            <person name="Kazmierczak K.M."/>
            <person name="Andrzejewski T.M."/>
            <person name="Davidsen T.M."/>
            <person name="Wayne K.J."/>
            <person name="Tettelin H."/>
            <person name="Glass J.I."/>
            <person name="Rusch D."/>
            <person name="Podicherti R."/>
            <person name="Tsui H.-C.T."/>
            <person name="Winkler M.E."/>
        </authorList>
    </citation>
    <scope>NUCLEOTIDE SEQUENCE</scope>
</reference>
<keyword evidence="4" id="KW-0145">Chemotaxis</keyword>
<dbReference type="GO" id="GO:0015031">
    <property type="term" value="P:protein transport"/>
    <property type="evidence" value="ECO:0007669"/>
    <property type="project" value="UniProtKB-KW"/>
</dbReference>
<dbReference type="AlphaFoldDB" id="A0A382BRW3"/>
<evidence type="ECO:0000256" key="4">
    <source>
        <dbReference type="ARBA" id="ARBA00022500"/>
    </source>
</evidence>
<evidence type="ECO:0008006" key="10">
    <source>
        <dbReference type="Google" id="ProtNLM"/>
    </source>
</evidence>
<dbReference type="GO" id="GO:0009288">
    <property type="term" value="C:bacterial-type flagellum"/>
    <property type="evidence" value="ECO:0007669"/>
    <property type="project" value="InterPro"/>
</dbReference>
<evidence type="ECO:0000256" key="7">
    <source>
        <dbReference type="ARBA" id="ARBA00023136"/>
    </source>
</evidence>
<dbReference type="GO" id="GO:0006935">
    <property type="term" value="P:chemotaxis"/>
    <property type="evidence" value="ECO:0007669"/>
    <property type="project" value="UniProtKB-KW"/>
</dbReference>
<organism evidence="9">
    <name type="scientific">marine metagenome</name>
    <dbReference type="NCBI Taxonomy" id="408172"/>
    <lineage>
        <taxon>unclassified sequences</taxon>
        <taxon>metagenomes</taxon>
        <taxon>ecological metagenomes</taxon>
    </lineage>
</organism>
<keyword evidence="2" id="KW-0813">Transport</keyword>
<dbReference type="EMBL" id="UINC01030813">
    <property type="protein sequence ID" value="SVB15813.1"/>
    <property type="molecule type" value="Genomic_DNA"/>
</dbReference>
<dbReference type="InterPro" id="IPR012823">
    <property type="entry name" value="Flagell_FliJ"/>
</dbReference>
<protein>
    <recommendedName>
        <fullName evidence="10">Flagellar FliJ protein</fullName>
    </recommendedName>
</protein>
<dbReference type="GO" id="GO:0044781">
    <property type="term" value="P:bacterial-type flagellum organization"/>
    <property type="evidence" value="ECO:0007669"/>
    <property type="project" value="UniProtKB-KW"/>
</dbReference>
<evidence type="ECO:0000256" key="2">
    <source>
        <dbReference type="ARBA" id="ARBA00022448"/>
    </source>
</evidence>
<dbReference type="GO" id="GO:0005886">
    <property type="term" value="C:plasma membrane"/>
    <property type="evidence" value="ECO:0007669"/>
    <property type="project" value="UniProtKB-SubCell"/>
</dbReference>
<sequence length="125" mass="14567">MGAVFSELKQISKTLVELAEMKKDYYPDQLEPSIRNSASIGQIQRNWNFVTSLEEAIRKTTEQKLVVKKKERAIRDQCSRLESEVKKYQTLEDRAIEKRKKSEALKEGKAADEMAAAYWLRQKIE</sequence>
<proteinExistence type="predicted"/>
<keyword evidence="8" id="KW-1006">Bacterial flagellum protein export</keyword>
<dbReference type="Gene3D" id="1.10.287.1700">
    <property type="match status" value="1"/>
</dbReference>
<keyword evidence="7" id="KW-0472">Membrane</keyword>
<keyword evidence="5" id="KW-1005">Bacterial flagellum biogenesis</keyword>
<evidence type="ECO:0000313" key="9">
    <source>
        <dbReference type="EMBL" id="SVB15813.1"/>
    </source>
</evidence>
<evidence type="ECO:0000256" key="3">
    <source>
        <dbReference type="ARBA" id="ARBA00022475"/>
    </source>
</evidence>